<sequence>MADLLSDDAVADALSGLPGWERDGAAIVRTVKLPSFRAAIAVVDAVADAAENADHHPDIDIRYNTLTFALSTHSEGGLTAKDPDLAGKISAAVDAHS</sequence>
<evidence type="ECO:0000256" key="4">
    <source>
        <dbReference type="ARBA" id="ARBA00021735"/>
    </source>
</evidence>
<comment type="caution">
    <text evidence="6">The sequence shown here is derived from an EMBL/GenBank/DDBJ whole genome shotgun (WGS) entry which is preliminary data.</text>
</comment>
<evidence type="ECO:0000313" key="6">
    <source>
        <dbReference type="EMBL" id="MCD2194291.1"/>
    </source>
</evidence>
<gene>
    <name evidence="6" type="ORF">LQ327_12995</name>
</gene>
<dbReference type="Proteomes" id="UP001199469">
    <property type="component" value="Unassembled WGS sequence"/>
</dbReference>
<proteinExistence type="inferred from homology"/>
<evidence type="ECO:0000256" key="3">
    <source>
        <dbReference type="ARBA" id="ARBA00013252"/>
    </source>
</evidence>
<keyword evidence="5 6" id="KW-0456">Lyase</keyword>
<comment type="catalytic activity">
    <reaction evidence="1">
        <text>(4aS,6R)-4a-hydroxy-L-erythro-5,6,7,8-tetrahydrobiopterin = (6R)-L-erythro-6,7-dihydrobiopterin + H2O</text>
        <dbReference type="Rhea" id="RHEA:11920"/>
        <dbReference type="ChEBI" id="CHEBI:15377"/>
        <dbReference type="ChEBI" id="CHEBI:15642"/>
        <dbReference type="ChEBI" id="CHEBI:43120"/>
        <dbReference type="EC" id="4.2.1.96"/>
    </reaction>
</comment>
<dbReference type="CDD" id="cd00488">
    <property type="entry name" value="PCD_DCoH"/>
    <property type="match status" value="1"/>
</dbReference>
<evidence type="ECO:0000313" key="7">
    <source>
        <dbReference type="Proteomes" id="UP001199469"/>
    </source>
</evidence>
<dbReference type="EMBL" id="JAJNDB010000002">
    <property type="protein sequence ID" value="MCD2194291.1"/>
    <property type="molecule type" value="Genomic_DNA"/>
</dbReference>
<organism evidence="6 7">
    <name type="scientific">Actinomycetospora endophytica</name>
    <dbReference type="NCBI Taxonomy" id="2291215"/>
    <lineage>
        <taxon>Bacteria</taxon>
        <taxon>Bacillati</taxon>
        <taxon>Actinomycetota</taxon>
        <taxon>Actinomycetes</taxon>
        <taxon>Pseudonocardiales</taxon>
        <taxon>Pseudonocardiaceae</taxon>
        <taxon>Actinomycetospora</taxon>
    </lineage>
</organism>
<dbReference type="NCBIfam" id="NF002017">
    <property type="entry name" value="PRK00823.1-2"/>
    <property type="match status" value="1"/>
</dbReference>
<evidence type="ECO:0000256" key="5">
    <source>
        <dbReference type="ARBA" id="ARBA00023239"/>
    </source>
</evidence>
<evidence type="ECO:0000256" key="2">
    <source>
        <dbReference type="ARBA" id="ARBA00006472"/>
    </source>
</evidence>
<comment type="similarity">
    <text evidence="2">Belongs to the pterin-4-alpha-carbinolamine dehydratase family.</text>
</comment>
<dbReference type="SUPFAM" id="SSF55248">
    <property type="entry name" value="PCD-like"/>
    <property type="match status" value="1"/>
</dbReference>
<protein>
    <recommendedName>
        <fullName evidence="4">Putative pterin-4-alpha-carbinolamine dehydratase</fullName>
        <ecNumber evidence="3">4.2.1.96</ecNumber>
    </recommendedName>
</protein>
<dbReference type="Pfam" id="PF01329">
    <property type="entry name" value="Pterin_4a"/>
    <property type="match status" value="1"/>
</dbReference>
<name>A0ABS8PA65_9PSEU</name>
<dbReference type="EC" id="4.2.1.96" evidence="3"/>
<accession>A0ABS8PA65</accession>
<dbReference type="PANTHER" id="PTHR12599">
    <property type="entry name" value="PTERIN-4-ALPHA-CARBINOLAMINE DEHYDRATASE"/>
    <property type="match status" value="1"/>
</dbReference>
<dbReference type="RefSeq" id="WP_230734149.1">
    <property type="nucleotide sequence ID" value="NZ_JAJNDB010000002.1"/>
</dbReference>
<keyword evidence="7" id="KW-1185">Reference proteome</keyword>
<evidence type="ECO:0000256" key="1">
    <source>
        <dbReference type="ARBA" id="ARBA00001554"/>
    </source>
</evidence>
<reference evidence="6 7" key="1">
    <citation type="submission" date="2021-11" db="EMBL/GenBank/DDBJ databases">
        <title>Draft genome sequence of Actinomycetospora sp. SF1 isolated from the rhizosphere soil.</title>
        <authorList>
            <person name="Duangmal K."/>
            <person name="Chantavorakit T."/>
        </authorList>
    </citation>
    <scope>NUCLEOTIDE SEQUENCE [LARGE SCALE GENOMIC DNA]</scope>
    <source>
        <strain evidence="6 7">TBRC 5722</strain>
    </source>
</reference>
<dbReference type="InterPro" id="IPR036428">
    <property type="entry name" value="PCD_sf"/>
</dbReference>
<dbReference type="Gene3D" id="3.30.1360.20">
    <property type="entry name" value="Transcriptional coactivator/pterin dehydratase"/>
    <property type="match status" value="1"/>
</dbReference>
<dbReference type="InterPro" id="IPR001533">
    <property type="entry name" value="Pterin_deHydtase"/>
</dbReference>
<dbReference type="PANTHER" id="PTHR12599:SF0">
    <property type="entry name" value="PTERIN-4-ALPHA-CARBINOLAMINE DEHYDRATASE"/>
    <property type="match status" value="1"/>
</dbReference>
<dbReference type="GO" id="GO:0008124">
    <property type="term" value="F:4-alpha-hydroxytetrahydrobiopterin dehydratase activity"/>
    <property type="evidence" value="ECO:0007669"/>
    <property type="project" value="UniProtKB-EC"/>
</dbReference>